<dbReference type="InterPro" id="IPR005074">
    <property type="entry name" value="Peptidase_C39"/>
</dbReference>
<evidence type="ECO:0000259" key="1">
    <source>
        <dbReference type="Pfam" id="PF03412"/>
    </source>
</evidence>
<dbReference type="EMBL" id="BHWB01000002">
    <property type="protein sequence ID" value="GCB33880.1"/>
    <property type="molecule type" value="Genomic_DNA"/>
</dbReference>
<reference evidence="2 3" key="1">
    <citation type="submission" date="2018-10" db="EMBL/GenBank/DDBJ databases">
        <title>Draft Genome Sequence of Bacteroides sp. KCTC 15687.</title>
        <authorList>
            <person name="Yu S.Y."/>
            <person name="Kim J.S."/>
            <person name="Oh B.S."/>
            <person name="Park S.H."/>
            <person name="Kang S.W."/>
            <person name="Park J.E."/>
            <person name="Choi S.H."/>
            <person name="Han K.I."/>
            <person name="Lee K.C."/>
            <person name="Eom M.K."/>
            <person name="Suh M.K."/>
            <person name="Lee D.H."/>
            <person name="Yoon H."/>
            <person name="Kim B."/>
            <person name="Yang S.J."/>
            <person name="Lee J.S."/>
            <person name="Lee J.H."/>
        </authorList>
    </citation>
    <scope>NUCLEOTIDE SEQUENCE [LARGE SCALE GENOMIC DNA]</scope>
    <source>
        <strain evidence="2 3">KCTC 15687</strain>
    </source>
</reference>
<sequence length="72" mass="8276">MSNYLVELLSRLLKSYGIKITTHTIEQTILTHPEYPSMQCISDALDSWKVKHVIMKLTLEKLRALDIPVVAH</sequence>
<name>A0A401LQN5_9BACE</name>
<keyword evidence="3" id="KW-1185">Reference proteome</keyword>
<protein>
    <recommendedName>
        <fullName evidence="1">Peptidase C39 domain-containing protein</fullName>
    </recommendedName>
</protein>
<evidence type="ECO:0000313" key="3">
    <source>
        <dbReference type="Proteomes" id="UP000288079"/>
    </source>
</evidence>
<dbReference type="GO" id="GO:0005524">
    <property type="term" value="F:ATP binding"/>
    <property type="evidence" value="ECO:0007669"/>
    <property type="project" value="InterPro"/>
</dbReference>
<organism evidence="2 3">
    <name type="scientific">Bacteroides faecalis</name>
    <dbReference type="NCBI Taxonomy" id="2447885"/>
    <lineage>
        <taxon>Bacteria</taxon>
        <taxon>Pseudomonadati</taxon>
        <taxon>Bacteroidota</taxon>
        <taxon>Bacteroidia</taxon>
        <taxon>Bacteroidales</taxon>
        <taxon>Bacteroidaceae</taxon>
        <taxon>Bacteroides</taxon>
    </lineage>
</organism>
<dbReference type="Proteomes" id="UP000288079">
    <property type="component" value="Unassembled WGS sequence"/>
</dbReference>
<feature type="domain" description="Peptidase C39" evidence="1">
    <location>
        <begin position="9"/>
        <end position="72"/>
    </location>
</feature>
<dbReference type="GO" id="GO:0006508">
    <property type="term" value="P:proteolysis"/>
    <property type="evidence" value="ECO:0007669"/>
    <property type="project" value="InterPro"/>
</dbReference>
<dbReference type="AlphaFoldDB" id="A0A401LQN5"/>
<dbReference type="GO" id="GO:0008233">
    <property type="term" value="F:peptidase activity"/>
    <property type="evidence" value="ECO:0007669"/>
    <property type="project" value="InterPro"/>
</dbReference>
<dbReference type="OrthoDB" id="1100563at2"/>
<comment type="caution">
    <text evidence="2">The sequence shown here is derived from an EMBL/GenBank/DDBJ whole genome shotgun (WGS) entry which is preliminary data.</text>
</comment>
<dbReference type="RefSeq" id="WP_125040161.1">
    <property type="nucleotide sequence ID" value="NZ_BHWB01000002.1"/>
</dbReference>
<evidence type="ECO:0000313" key="2">
    <source>
        <dbReference type="EMBL" id="GCB33880.1"/>
    </source>
</evidence>
<dbReference type="GO" id="GO:0016020">
    <property type="term" value="C:membrane"/>
    <property type="evidence" value="ECO:0007669"/>
    <property type="project" value="InterPro"/>
</dbReference>
<gene>
    <name evidence="2" type="ORF">KGMB02408_08250</name>
</gene>
<accession>A0A401LQN5</accession>
<proteinExistence type="predicted"/>
<dbReference type="Pfam" id="PF03412">
    <property type="entry name" value="Peptidase_C39"/>
    <property type="match status" value="1"/>
</dbReference>